<evidence type="ECO:0000313" key="3">
    <source>
        <dbReference type="EMBL" id="KDO71968.1"/>
    </source>
</evidence>
<dbReference type="AlphaFoldDB" id="A0A067FX81"/>
<organism evidence="3 4">
    <name type="scientific">Citrus sinensis</name>
    <name type="common">Sweet orange</name>
    <name type="synonym">Citrus aurantium var. sinensis</name>
    <dbReference type="NCBI Taxonomy" id="2711"/>
    <lineage>
        <taxon>Eukaryota</taxon>
        <taxon>Viridiplantae</taxon>
        <taxon>Streptophyta</taxon>
        <taxon>Embryophyta</taxon>
        <taxon>Tracheophyta</taxon>
        <taxon>Spermatophyta</taxon>
        <taxon>Magnoliopsida</taxon>
        <taxon>eudicotyledons</taxon>
        <taxon>Gunneridae</taxon>
        <taxon>Pentapetalae</taxon>
        <taxon>rosids</taxon>
        <taxon>malvids</taxon>
        <taxon>Sapindales</taxon>
        <taxon>Rutaceae</taxon>
        <taxon>Aurantioideae</taxon>
        <taxon>Citrus</taxon>
    </lineage>
</organism>
<evidence type="ECO:0000256" key="1">
    <source>
        <dbReference type="SAM" id="MobiDB-lite"/>
    </source>
</evidence>
<feature type="signal peptide" evidence="2">
    <location>
        <begin position="1"/>
        <end position="24"/>
    </location>
</feature>
<accession>A0A067FX81</accession>
<dbReference type="EMBL" id="KK784888">
    <property type="protein sequence ID" value="KDO71968.1"/>
    <property type="molecule type" value="Genomic_DNA"/>
</dbReference>
<proteinExistence type="predicted"/>
<feature type="chain" id="PRO_5001637488" evidence="2">
    <location>
        <begin position="25"/>
        <end position="108"/>
    </location>
</feature>
<reference evidence="3 4" key="1">
    <citation type="submission" date="2014-04" db="EMBL/GenBank/DDBJ databases">
        <authorList>
            <consortium name="International Citrus Genome Consortium"/>
            <person name="Gmitter F."/>
            <person name="Chen C."/>
            <person name="Farmerie W."/>
            <person name="Harkins T."/>
            <person name="Desany B."/>
            <person name="Mohiuddin M."/>
            <person name="Kodira C."/>
            <person name="Borodovsky M."/>
            <person name="Lomsadze A."/>
            <person name="Burns P."/>
            <person name="Jenkins J."/>
            <person name="Prochnik S."/>
            <person name="Shu S."/>
            <person name="Chapman J."/>
            <person name="Pitluck S."/>
            <person name="Schmutz J."/>
            <person name="Rokhsar D."/>
        </authorList>
    </citation>
    <scope>NUCLEOTIDE SEQUENCE</scope>
</reference>
<evidence type="ECO:0000256" key="2">
    <source>
        <dbReference type="SAM" id="SignalP"/>
    </source>
</evidence>
<evidence type="ECO:0000313" key="4">
    <source>
        <dbReference type="Proteomes" id="UP000027120"/>
    </source>
</evidence>
<gene>
    <name evidence="3" type="ORF">CISIN_1g039621mg</name>
</gene>
<sequence length="108" mass="11729">MKKLLVLFVAISLILGSLQQQADARMLANEDKRKLVTEHQIGGEPSNLVPKANYNGAKDAAYSAKTDSSDSNDDDDDTNQSYGKYGNANGSTPGSHHYFPKDQNPSKN</sequence>
<keyword evidence="4" id="KW-1185">Reference proteome</keyword>
<keyword evidence="2" id="KW-0732">Signal</keyword>
<protein>
    <submittedName>
        <fullName evidence="3">Uncharacterized protein</fullName>
    </submittedName>
</protein>
<dbReference type="Proteomes" id="UP000027120">
    <property type="component" value="Unassembled WGS sequence"/>
</dbReference>
<name>A0A067FX81_CITSI</name>
<feature type="region of interest" description="Disordered" evidence="1">
    <location>
        <begin position="38"/>
        <end position="108"/>
    </location>
</feature>